<gene>
    <name evidence="1" type="ORF">SAMN05660874_00755</name>
</gene>
<evidence type="ECO:0000313" key="1">
    <source>
        <dbReference type="EMBL" id="SFS39264.1"/>
    </source>
</evidence>
<evidence type="ECO:0008006" key="3">
    <source>
        <dbReference type="Google" id="ProtNLM"/>
    </source>
</evidence>
<dbReference type="Proteomes" id="UP000198852">
    <property type="component" value="Unassembled WGS sequence"/>
</dbReference>
<proteinExistence type="predicted"/>
<organism evidence="1 2">
    <name type="scientific">Saccharopolyspora flava</name>
    <dbReference type="NCBI Taxonomy" id="95161"/>
    <lineage>
        <taxon>Bacteria</taxon>
        <taxon>Bacillati</taxon>
        <taxon>Actinomycetota</taxon>
        <taxon>Actinomycetes</taxon>
        <taxon>Pseudonocardiales</taxon>
        <taxon>Pseudonocardiaceae</taxon>
        <taxon>Saccharopolyspora</taxon>
    </lineage>
</organism>
<sequence>MQKSIAAKEAARNLQRRVYRVAELPRFGISQSTAYRWARADGPWTRLAPGIVLVAPGPATVRDRIDAALLRAGPGAMVTGLQAARLHGLKSPPQSADVHILIPHGQKIQSYAGTRFERTTRLPKPVLIDGIPVAPPVRAVMDGARTFLTAALTKQLLFEAVQRENLCDFEELVTEMDRGSRRGTALPRATLRAYRFDLDPPRDRLHVAHLTGAGKRPSAASSSGSRRHPLVRAGRLISRAFFRTRVPNP</sequence>
<protein>
    <recommendedName>
        <fullName evidence="3">Transcriptional regulator, AbiEi antitoxin, Type IV TA system</fullName>
    </recommendedName>
</protein>
<keyword evidence="2" id="KW-1185">Reference proteome</keyword>
<dbReference type="OrthoDB" id="4870610at2"/>
<name>A0A1I6PGD8_9PSEU</name>
<dbReference type="RefSeq" id="WP_093413675.1">
    <property type="nucleotide sequence ID" value="NZ_FOZX01000001.1"/>
</dbReference>
<dbReference type="EMBL" id="FOZX01000001">
    <property type="protein sequence ID" value="SFS39264.1"/>
    <property type="molecule type" value="Genomic_DNA"/>
</dbReference>
<dbReference type="STRING" id="95161.SAMN05660874_00755"/>
<accession>A0A1I6PGD8</accession>
<evidence type="ECO:0000313" key="2">
    <source>
        <dbReference type="Proteomes" id="UP000198852"/>
    </source>
</evidence>
<reference evidence="2" key="1">
    <citation type="submission" date="2016-10" db="EMBL/GenBank/DDBJ databases">
        <authorList>
            <person name="Varghese N."/>
            <person name="Submissions S."/>
        </authorList>
    </citation>
    <scope>NUCLEOTIDE SEQUENCE [LARGE SCALE GENOMIC DNA]</scope>
    <source>
        <strain evidence="2">DSM 44771</strain>
    </source>
</reference>
<dbReference type="AlphaFoldDB" id="A0A1I6PGD8"/>